<protein>
    <recommendedName>
        <fullName evidence="4">Outer membrane protein beta-barrel domain-containing protein</fullName>
    </recommendedName>
</protein>
<evidence type="ECO:0008006" key="4">
    <source>
        <dbReference type="Google" id="ProtNLM"/>
    </source>
</evidence>
<evidence type="ECO:0000256" key="1">
    <source>
        <dbReference type="SAM" id="SignalP"/>
    </source>
</evidence>
<dbReference type="STRING" id="536979.SAMN04488055_1031"/>
<organism evidence="2 3">
    <name type="scientific">Chitinophaga niabensis</name>
    <dbReference type="NCBI Taxonomy" id="536979"/>
    <lineage>
        <taxon>Bacteria</taxon>
        <taxon>Pseudomonadati</taxon>
        <taxon>Bacteroidota</taxon>
        <taxon>Chitinophagia</taxon>
        <taxon>Chitinophagales</taxon>
        <taxon>Chitinophagaceae</taxon>
        <taxon>Chitinophaga</taxon>
    </lineage>
</organism>
<reference evidence="3" key="1">
    <citation type="submission" date="2016-11" db="EMBL/GenBank/DDBJ databases">
        <authorList>
            <person name="Varghese N."/>
            <person name="Submissions S."/>
        </authorList>
    </citation>
    <scope>NUCLEOTIDE SEQUENCE [LARGE SCALE GENOMIC DNA]</scope>
    <source>
        <strain evidence="3">DSM 24787</strain>
    </source>
</reference>
<keyword evidence="3" id="KW-1185">Reference proteome</keyword>
<name>A0A1N6DRY2_9BACT</name>
<dbReference type="EMBL" id="FSRA01000001">
    <property type="protein sequence ID" value="SIN73536.1"/>
    <property type="molecule type" value="Genomic_DNA"/>
</dbReference>
<accession>A0A1N6DRY2</accession>
<feature type="signal peptide" evidence="1">
    <location>
        <begin position="1"/>
        <end position="20"/>
    </location>
</feature>
<evidence type="ECO:0000313" key="2">
    <source>
        <dbReference type="EMBL" id="SIN73536.1"/>
    </source>
</evidence>
<evidence type="ECO:0000313" key="3">
    <source>
        <dbReference type="Proteomes" id="UP000185003"/>
    </source>
</evidence>
<dbReference type="AlphaFoldDB" id="A0A1N6DRY2"/>
<dbReference type="RefSeq" id="WP_074238211.1">
    <property type="nucleotide sequence ID" value="NZ_FSRA01000001.1"/>
</dbReference>
<feature type="chain" id="PRO_5013042914" description="Outer membrane protein beta-barrel domain-containing protein" evidence="1">
    <location>
        <begin position="21"/>
        <end position="410"/>
    </location>
</feature>
<gene>
    <name evidence="2" type="ORF">SAMN04488055_1031</name>
</gene>
<proteinExistence type="predicted"/>
<dbReference type="Proteomes" id="UP000185003">
    <property type="component" value="Unassembled WGS sequence"/>
</dbReference>
<sequence length="410" mass="45917">MKKQLLLAFMLTAGSPSLQAQVSYNDLGHATGMLAGAISNSIKEGQTSKMWRQKQSIQLLQGAVQELGEARYGNAFDQAEQAMVYYPKYSLSYLVMAYTALQNGDFVNSNRMLQLYNKYNRKAYNRNLNITVPGEFVDMVKEKSEKGFASLTPGTKATQYSKEPWLNNTLGVKLTASALFLSEEAARYTGAGSQKYDGVPQIVSDNTISLLYTHNFWFSRGRSLPFTNNNFGLSLTGGVDVNLDFPNTYFPGSYKVHLTPGVFLNKVYFSPVQLRYQRPLGYQQRNDNVDVASAGAVFSPEVRWYLGVLNAYATDMRRLPQSTRSNGKFGFGYLLFRLGHEMFAGYKANASNGSDYYDEERIDFMFGFSGYAGKRRTTEFGFIVGPGGINNPFVDGDYWRVGLSITKRIL</sequence>
<keyword evidence="1" id="KW-0732">Signal</keyword>